<feature type="transmembrane region" description="Helical" evidence="1">
    <location>
        <begin position="433"/>
        <end position="450"/>
    </location>
</feature>
<feature type="transmembrane region" description="Helical" evidence="1">
    <location>
        <begin position="625"/>
        <end position="648"/>
    </location>
</feature>
<dbReference type="EMBL" id="JALNTZ010000003">
    <property type="protein sequence ID" value="KAJ3658429.1"/>
    <property type="molecule type" value="Genomic_DNA"/>
</dbReference>
<dbReference type="InterPro" id="IPR006621">
    <property type="entry name" value="Nose-resist-to-fluoxetine_N"/>
</dbReference>
<evidence type="ECO:0000313" key="6">
    <source>
        <dbReference type="Proteomes" id="UP001168821"/>
    </source>
</evidence>
<keyword evidence="2" id="KW-0732">Signal</keyword>
<feature type="transmembrane region" description="Helical" evidence="1">
    <location>
        <begin position="212"/>
        <end position="234"/>
    </location>
</feature>
<feature type="transmembrane region" description="Helical" evidence="1">
    <location>
        <begin position="278"/>
        <end position="300"/>
    </location>
</feature>
<feature type="transmembrane region" description="Helical" evidence="1">
    <location>
        <begin position="457"/>
        <end position="474"/>
    </location>
</feature>
<feature type="domain" description="Nose resistant-to-fluoxetine protein N-terminal" evidence="4">
    <location>
        <begin position="53"/>
        <end position="177"/>
    </location>
</feature>
<comment type="caution">
    <text evidence="5">The sequence shown here is derived from an EMBL/GenBank/DDBJ whole genome shotgun (WGS) entry which is preliminary data.</text>
</comment>
<reference evidence="5" key="1">
    <citation type="journal article" date="2023" name="G3 (Bethesda)">
        <title>Whole genome assemblies of Zophobas morio and Tenebrio molitor.</title>
        <authorList>
            <person name="Kaur S."/>
            <person name="Stinson S.A."/>
            <person name="diCenzo G.C."/>
        </authorList>
    </citation>
    <scope>NUCLEOTIDE SEQUENCE</scope>
    <source>
        <strain evidence="5">QUZm001</strain>
    </source>
</reference>
<keyword evidence="1" id="KW-0472">Membrane</keyword>
<dbReference type="GO" id="GO:0016747">
    <property type="term" value="F:acyltransferase activity, transferring groups other than amino-acyl groups"/>
    <property type="evidence" value="ECO:0007669"/>
    <property type="project" value="InterPro"/>
</dbReference>
<organism evidence="5 6">
    <name type="scientific">Zophobas morio</name>
    <dbReference type="NCBI Taxonomy" id="2755281"/>
    <lineage>
        <taxon>Eukaryota</taxon>
        <taxon>Metazoa</taxon>
        <taxon>Ecdysozoa</taxon>
        <taxon>Arthropoda</taxon>
        <taxon>Hexapoda</taxon>
        <taxon>Insecta</taxon>
        <taxon>Pterygota</taxon>
        <taxon>Neoptera</taxon>
        <taxon>Endopterygota</taxon>
        <taxon>Coleoptera</taxon>
        <taxon>Polyphaga</taxon>
        <taxon>Cucujiformia</taxon>
        <taxon>Tenebrionidae</taxon>
        <taxon>Zophobas</taxon>
    </lineage>
</organism>
<evidence type="ECO:0000256" key="1">
    <source>
        <dbReference type="SAM" id="Phobius"/>
    </source>
</evidence>
<keyword evidence="1" id="KW-1133">Transmembrane helix</keyword>
<evidence type="ECO:0000259" key="4">
    <source>
        <dbReference type="Pfam" id="PF20146"/>
    </source>
</evidence>
<dbReference type="Pfam" id="PF01757">
    <property type="entry name" value="Acyl_transf_3"/>
    <property type="match status" value="1"/>
</dbReference>
<evidence type="ECO:0008006" key="7">
    <source>
        <dbReference type="Google" id="ProtNLM"/>
    </source>
</evidence>
<dbReference type="AlphaFoldDB" id="A0AA38INU7"/>
<dbReference type="PANTHER" id="PTHR11161:SF72">
    <property type="entry name" value="FI21449P1"/>
    <property type="match status" value="1"/>
</dbReference>
<feature type="signal peptide" evidence="2">
    <location>
        <begin position="1"/>
        <end position="20"/>
    </location>
</feature>
<evidence type="ECO:0000256" key="2">
    <source>
        <dbReference type="SAM" id="SignalP"/>
    </source>
</evidence>
<dbReference type="InterPro" id="IPR002656">
    <property type="entry name" value="Acyl_transf_3_dom"/>
</dbReference>
<gene>
    <name evidence="5" type="ORF">Zmor_010166</name>
</gene>
<feature type="transmembrane region" description="Helical" evidence="1">
    <location>
        <begin position="362"/>
        <end position="384"/>
    </location>
</feature>
<sequence length="672" mass="77092">MIRLFSAFLLFFCFIQSNNGETLCEMFEHSAAKSNISKACLKQMHTVCNTPELGWKLYDATSKFLTPGMSYSNVIDYGNFPECLSIVHEDRNGQIRGKFCGISTIIVNILLTPGTHQILTSLGIDPNATTLQIVSMETFSQVSKQVRDILIPDIPYVISKYSSCVPDACTPREVAHFYWYGYLLSDLVPLITYTDLPCETVDSNTEYEAGDIAVICFFAVIAALMIASTIYDALCQNFKKKPHHPLLLAFSVLFNGKKLLAISNNTTEQIQVFNGMRFISMMWVLSFHAVSVFQAGIISLENFPEAKDWDQSISNRYIESGLLAVDTFFFMAGFLLAFTYLKTSEESIGAQLKKVPKMYLHRYLRVTPSVGAMYLVTITIFKFMGTGPTWTLVTKMLRDTCLNRWWKFFLYVQNYTDPDDMCVNPTWYLSADMQMFILAPLVLIPMAAFIKKSFKGVFYGLVGVTLLAVIIPIFTRYFGDQAAGNIYTAHERFSDFLIGLTFGATMRMYKHKPYIFSPLWNVCLWVIVLLVSLAFNLFWFDVLYRYYLLKYTLFMAFYRPVWCLCLVFMVYSCYHNQGGIIQWFLSRPSFQILGRLSYSMYVLHVLVEVYAGATLKTSSYFSNYFLFYNWCGHFIVTLIVSVIWVLAFEFPMLTIDKYILGDDRKSSAKREN</sequence>
<feature type="transmembrane region" description="Helical" evidence="1">
    <location>
        <begin position="551"/>
        <end position="571"/>
    </location>
</feature>
<feature type="transmembrane region" description="Helical" evidence="1">
    <location>
        <begin position="320"/>
        <end position="341"/>
    </location>
</feature>
<name>A0AA38INU7_9CUCU</name>
<feature type="domain" description="Acyltransferase 3" evidence="3">
    <location>
        <begin position="273"/>
        <end position="646"/>
    </location>
</feature>
<accession>A0AA38INU7</accession>
<dbReference type="PANTHER" id="PTHR11161">
    <property type="entry name" value="O-ACYLTRANSFERASE"/>
    <property type="match status" value="1"/>
</dbReference>
<keyword evidence="6" id="KW-1185">Reference proteome</keyword>
<dbReference type="InterPro" id="IPR052728">
    <property type="entry name" value="O2_lipid_transport_reg"/>
</dbReference>
<evidence type="ECO:0000313" key="5">
    <source>
        <dbReference type="EMBL" id="KAJ3658429.1"/>
    </source>
</evidence>
<proteinExistence type="predicted"/>
<feature type="transmembrane region" description="Helical" evidence="1">
    <location>
        <begin position="518"/>
        <end position="539"/>
    </location>
</feature>
<feature type="transmembrane region" description="Helical" evidence="1">
    <location>
        <begin position="592"/>
        <end position="613"/>
    </location>
</feature>
<feature type="chain" id="PRO_5041330661" description="Nose resistant to fluoxetine protein 6" evidence="2">
    <location>
        <begin position="21"/>
        <end position="672"/>
    </location>
</feature>
<keyword evidence="1" id="KW-0812">Transmembrane</keyword>
<evidence type="ECO:0000259" key="3">
    <source>
        <dbReference type="Pfam" id="PF01757"/>
    </source>
</evidence>
<protein>
    <recommendedName>
        <fullName evidence="7">Nose resistant to fluoxetine protein 6</fullName>
    </recommendedName>
</protein>
<dbReference type="Proteomes" id="UP001168821">
    <property type="component" value="Unassembled WGS sequence"/>
</dbReference>
<dbReference type="Pfam" id="PF20146">
    <property type="entry name" value="NRF"/>
    <property type="match status" value="1"/>
</dbReference>